<dbReference type="InterPro" id="IPR035198">
    <property type="entry name" value="SU10_MCP"/>
</dbReference>
<reference evidence="1 2" key="1">
    <citation type="submission" date="2019-03" db="EMBL/GenBank/DDBJ databases">
        <title>Metabolic potential of uncultured bacteria and archaea associated with petroleum seepage in deep-sea sediments.</title>
        <authorList>
            <person name="Dong X."/>
            <person name="Hubert C."/>
        </authorList>
    </citation>
    <scope>NUCLEOTIDE SEQUENCE [LARGE SCALE GENOMIC DNA]</scope>
    <source>
        <strain evidence="1">E44_bin7</strain>
    </source>
</reference>
<sequence length="396" mass="44144">MASTYKQLEGTSGLTTERLEFDFTEEINKLDAKINPLTVLTNQVKKRGTTDSVVHYWYQEELDNRWDTLGGTLATNATTVTCSNSTRFHKWDVIYVPEKNYIAIIDTAPTGTDLSVDVINEGSATATSGENILILGPSVEENTDGVDAYQGVLKPKYNLTSTLQRTWGVSREVMVNAIHGGNELARLTNKKMREHARDIELHLWWMVRNSDSSGIEALGYHRTMGGIQYFMTGSGDNNATNTSAGGALTEAELQGWLYDCFKYTDTLYLFCGELGLQCFDNWGRGKLRMLPSDRSYGLHITEYPLSGRMAYIIDATRILEAGPGSSMTDMQDEIWALDLADIKFLWYTGGETKLTTNVQNPKPGVNKREDLVQSQFSMELGNAKRHGRMYGITGVG</sequence>
<gene>
    <name evidence="1" type="ORF">E3J84_00090</name>
</gene>
<dbReference type="Proteomes" id="UP000316360">
    <property type="component" value="Unassembled WGS sequence"/>
</dbReference>
<dbReference type="Pfam" id="PF17236">
    <property type="entry name" value="SU10_MCP"/>
    <property type="match status" value="1"/>
</dbReference>
<accession>A0A523S5V1</accession>
<protein>
    <recommendedName>
        <fullName evidence="3">Phage major capsid protein</fullName>
    </recommendedName>
</protein>
<organism evidence="1 2">
    <name type="scientific">Aerophobetes bacterium</name>
    <dbReference type="NCBI Taxonomy" id="2030807"/>
    <lineage>
        <taxon>Bacteria</taxon>
        <taxon>Candidatus Aerophobota</taxon>
    </lineage>
</organism>
<comment type="caution">
    <text evidence="1">The sequence shown here is derived from an EMBL/GenBank/DDBJ whole genome shotgun (WGS) entry which is preliminary data.</text>
</comment>
<dbReference type="AlphaFoldDB" id="A0A523S5V1"/>
<evidence type="ECO:0000313" key="1">
    <source>
        <dbReference type="EMBL" id="TET13402.1"/>
    </source>
</evidence>
<evidence type="ECO:0000313" key="2">
    <source>
        <dbReference type="Proteomes" id="UP000316360"/>
    </source>
</evidence>
<evidence type="ECO:0008006" key="3">
    <source>
        <dbReference type="Google" id="ProtNLM"/>
    </source>
</evidence>
<dbReference type="EMBL" id="SOKJ01000006">
    <property type="protein sequence ID" value="TET13402.1"/>
    <property type="molecule type" value="Genomic_DNA"/>
</dbReference>
<proteinExistence type="predicted"/>
<name>A0A523S5V1_UNCAE</name>